<reference evidence="2" key="1">
    <citation type="submission" date="2022-11" db="UniProtKB">
        <authorList>
            <consortium name="WormBaseParasite"/>
        </authorList>
    </citation>
    <scope>IDENTIFICATION</scope>
</reference>
<name>A0AC34PZ09_9BILA</name>
<evidence type="ECO:0000313" key="2">
    <source>
        <dbReference type="WBParaSite" id="JU765_v2.g11320.t1"/>
    </source>
</evidence>
<dbReference type="WBParaSite" id="JU765_v2.g11320.t1">
    <property type="protein sequence ID" value="JU765_v2.g11320.t1"/>
    <property type="gene ID" value="JU765_v2.g11320"/>
</dbReference>
<organism evidence="1 2">
    <name type="scientific">Panagrolaimus sp. JU765</name>
    <dbReference type="NCBI Taxonomy" id="591449"/>
    <lineage>
        <taxon>Eukaryota</taxon>
        <taxon>Metazoa</taxon>
        <taxon>Ecdysozoa</taxon>
        <taxon>Nematoda</taxon>
        <taxon>Chromadorea</taxon>
        <taxon>Rhabditida</taxon>
        <taxon>Tylenchina</taxon>
        <taxon>Panagrolaimomorpha</taxon>
        <taxon>Panagrolaimoidea</taxon>
        <taxon>Panagrolaimidae</taxon>
        <taxon>Panagrolaimus</taxon>
    </lineage>
</organism>
<dbReference type="Proteomes" id="UP000887576">
    <property type="component" value="Unplaced"/>
</dbReference>
<proteinExistence type="predicted"/>
<sequence length="223" mass="24464">MQSPSTLMLNLEREQSRSRPSLRHPSDLGSRITPSGSRSNLRSVSTTLNKSSQALNKMLEAREKLKKSQENLSIQIGEEPSSLASANLMSRSRSIGNLRFSAAKTSDNLGYGEFNDGLSDKKRQMARSVTSLHNGGGDDDVFQHPDDVTLQNQYAGGSRQSTSRLADSIKNLRKLSNPDLTNEQLYEPDGNQQHGFMNESTSSSSNAAPVGAYYTLPKNLRNT</sequence>
<evidence type="ECO:0000313" key="1">
    <source>
        <dbReference type="Proteomes" id="UP000887576"/>
    </source>
</evidence>
<accession>A0AC34PZ09</accession>
<protein>
    <submittedName>
        <fullName evidence="2">Uncharacterized protein</fullName>
    </submittedName>
</protein>